<comment type="similarity">
    <text evidence="1">Belongs to the PrpD family.</text>
</comment>
<evidence type="ECO:0000259" key="2">
    <source>
        <dbReference type="Pfam" id="PF03972"/>
    </source>
</evidence>
<dbReference type="AlphaFoldDB" id="A0A096CQC6"/>
<dbReference type="eggNOG" id="COG2079">
    <property type="taxonomic scope" value="Bacteria"/>
</dbReference>
<evidence type="ECO:0000256" key="1">
    <source>
        <dbReference type="ARBA" id="ARBA00006174"/>
    </source>
</evidence>
<evidence type="ECO:0000259" key="3">
    <source>
        <dbReference type="Pfam" id="PF19305"/>
    </source>
</evidence>
<comment type="caution">
    <text evidence="4">The sequence shown here is derived from an EMBL/GenBank/DDBJ whole genome shotgun (WGS) entry which is preliminary data.</text>
</comment>
<keyword evidence="5" id="KW-1185">Reference proteome</keyword>
<dbReference type="InterPro" id="IPR045337">
    <property type="entry name" value="MmgE_PrpD_C"/>
</dbReference>
<dbReference type="Proteomes" id="UP000029585">
    <property type="component" value="Unassembled WGS sequence"/>
</dbReference>
<dbReference type="SUPFAM" id="SSF103378">
    <property type="entry name" value="2-methylcitrate dehydratase PrpD"/>
    <property type="match status" value="1"/>
</dbReference>
<dbReference type="InterPro" id="IPR005656">
    <property type="entry name" value="MmgE_PrpD"/>
</dbReference>
<gene>
    <name evidence="4" type="ORF">HMPREF9460_00572</name>
</gene>
<dbReference type="Pfam" id="PF03972">
    <property type="entry name" value="MmgE_PrpD_N"/>
    <property type="match status" value="1"/>
</dbReference>
<dbReference type="EMBL" id="ADLO01000021">
    <property type="protein sequence ID" value="KGF56997.1"/>
    <property type="molecule type" value="Genomic_DNA"/>
</dbReference>
<dbReference type="InterPro" id="IPR042188">
    <property type="entry name" value="MmgE/PrpD_sf_2"/>
</dbReference>
<feature type="domain" description="MmgE/PrpD C-terminal" evidence="3">
    <location>
        <begin position="265"/>
        <end position="428"/>
    </location>
</feature>
<sequence>MTLSEAFAHFIQHPVPLGEEEVYLCTRSILDTVGAMVLGSRTGVVEKAARVIPRAGKATLAGIGGGFSARDAAFLNGISGHELELDDTSSSNLGHPTVAVLPALLALGEELNSPGEELIRAFAVATEVECKLGRLCAHALHERGWHASSVTGIVGAAAGAAYLLKLKEKELVNCLGIAASMAAGVRENFGTDTKSLHIGKAAADGLLAACLAREGCTASSSALDGREGYLYEYSGLRFDPFGSDWYKTLGNRYDVCTPGFAIKQYPSCSSTHRAVDAFVDLAQVHHFQPEDIASIRVELSAAALRELVTPEPRTGDEAKFSVGFQVALYLSGLDNMPDNYTEKIIFRPDIQRIIKATHLCHAERYDALPVDMGVGPAFVSVTLLDGTEYHTERIYPVGHRTDPISDQALEEKFLRCTCPVLGEEQARVLCRTLWKLKDDAVANLMRQTVPILR</sequence>
<feature type="domain" description="MmgE/PrpD N-terminal" evidence="2">
    <location>
        <begin position="24"/>
        <end position="234"/>
    </location>
</feature>
<dbReference type="InterPro" id="IPR036148">
    <property type="entry name" value="MmgE/PrpD_sf"/>
</dbReference>
<proteinExistence type="inferred from homology"/>
<dbReference type="PANTHER" id="PTHR16943:SF8">
    <property type="entry name" value="2-METHYLCITRATE DEHYDRATASE"/>
    <property type="match status" value="1"/>
</dbReference>
<dbReference type="PATRIC" id="fig|742738.3.peg.594"/>
<dbReference type="Gene3D" id="1.10.4100.10">
    <property type="entry name" value="2-methylcitrate dehydratase PrpD"/>
    <property type="match status" value="1"/>
</dbReference>
<evidence type="ECO:0008006" key="6">
    <source>
        <dbReference type="Google" id="ProtNLM"/>
    </source>
</evidence>
<dbReference type="Pfam" id="PF19305">
    <property type="entry name" value="MmgE_PrpD_C"/>
    <property type="match status" value="1"/>
</dbReference>
<accession>A0A096CQC6</accession>
<evidence type="ECO:0000313" key="4">
    <source>
        <dbReference type="EMBL" id="KGF56997.1"/>
    </source>
</evidence>
<dbReference type="HOGENOM" id="CLU_026574_2_2_9"/>
<reference evidence="4 5" key="1">
    <citation type="submission" date="2011-08" db="EMBL/GenBank/DDBJ databases">
        <title>The Genome Sequence of Clostridium orbiscindens 1_3_50AFAA.</title>
        <authorList>
            <consortium name="The Broad Institute Genome Sequencing Platform"/>
            <person name="Earl A."/>
            <person name="Ward D."/>
            <person name="Feldgarden M."/>
            <person name="Gevers D."/>
            <person name="Daigneault M."/>
            <person name="Strauss J."/>
            <person name="Allen-Vercoe E."/>
            <person name="Young S.K."/>
            <person name="Zeng Q."/>
            <person name="Gargeya S."/>
            <person name="Fitzgerald M."/>
            <person name="Haas B."/>
            <person name="Abouelleil A."/>
            <person name="Alvarado L."/>
            <person name="Arachchi H.M."/>
            <person name="Berlin A."/>
            <person name="Brown A."/>
            <person name="Chapman S.B."/>
            <person name="Chen Z."/>
            <person name="Dunbar C."/>
            <person name="Freedman E."/>
            <person name="Gearin G."/>
            <person name="Gellesch M."/>
            <person name="Goldberg J."/>
            <person name="Griggs A."/>
            <person name="Gujja S."/>
            <person name="Heiman D."/>
            <person name="Howarth C."/>
            <person name="Larson L."/>
            <person name="Lui A."/>
            <person name="MacDonald P.J.P."/>
            <person name="Montmayeur A."/>
            <person name="Murphy C."/>
            <person name="Neiman D."/>
            <person name="Pearson M."/>
            <person name="Priest M."/>
            <person name="Roberts A."/>
            <person name="Saif S."/>
            <person name="Shea T."/>
            <person name="Shenoy N."/>
            <person name="Sisk P."/>
            <person name="Stolte C."/>
            <person name="Sykes S."/>
            <person name="Wortman J."/>
            <person name="Nusbaum C."/>
            <person name="Birren B."/>
        </authorList>
    </citation>
    <scope>NUCLEOTIDE SEQUENCE [LARGE SCALE GENOMIC DNA]</scope>
    <source>
        <strain evidence="4 5">1_3_50AFAA</strain>
    </source>
</reference>
<protein>
    <recommendedName>
        <fullName evidence="6">MmgE/PrpD family protein</fullName>
    </recommendedName>
</protein>
<name>A0A096CQC6_FLAPL</name>
<dbReference type="GO" id="GO:0016829">
    <property type="term" value="F:lyase activity"/>
    <property type="evidence" value="ECO:0007669"/>
    <property type="project" value="InterPro"/>
</dbReference>
<dbReference type="InterPro" id="IPR042183">
    <property type="entry name" value="MmgE/PrpD_sf_1"/>
</dbReference>
<dbReference type="InterPro" id="IPR045336">
    <property type="entry name" value="MmgE_PrpD_N"/>
</dbReference>
<dbReference type="RefSeq" id="WP_044938778.1">
    <property type="nucleotide sequence ID" value="NZ_KN174161.1"/>
</dbReference>
<organism evidence="4 5">
    <name type="scientific">Flavonifractor plautii 1_3_50AFAA</name>
    <dbReference type="NCBI Taxonomy" id="742738"/>
    <lineage>
        <taxon>Bacteria</taxon>
        <taxon>Bacillati</taxon>
        <taxon>Bacillota</taxon>
        <taxon>Clostridia</taxon>
        <taxon>Eubacteriales</taxon>
        <taxon>Oscillospiraceae</taxon>
        <taxon>Flavonifractor</taxon>
    </lineage>
</organism>
<dbReference type="PANTHER" id="PTHR16943">
    <property type="entry name" value="2-METHYLCITRATE DEHYDRATASE-RELATED"/>
    <property type="match status" value="1"/>
</dbReference>
<evidence type="ECO:0000313" key="5">
    <source>
        <dbReference type="Proteomes" id="UP000029585"/>
    </source>
</evidence>
<dbReference type="Gene3D" id="3.30.1330.120">
    <property type="entry name" value="2-methylcitrate dehydratase PrpD"/>
    <property type="match status" value="1"/>
</dbReference>